<dbReference type="GO" id="GO:0019062">
    <property type="term" value="P:virion attachment to host cell"/>
    <property type="evidence" value="ECO:0007669"/>
    <property type="project" value="UniProtKB-KW"/>
</dbReference>
<evidence type="ECO:0000256" key="8">
    <source>
        <dbReference type="ARBA" id="ARBA00022804"/>
    </source>
</evidence>
<feature type="transmembrane region" description="Helical" evidence="18">
    <location>
        <begin position="361"/>
        <end position="380"/>
    </location>
</feature>
<dbReference type="GeneID" id="16536403"/>
<feature type="domain" description="Bunyavirus glycoprotein G2" evidence="20">
    <location>
        <begin position="23"/>
        <end position="301"/>
    </location>
</feature>
<dbReference type="Pfam" id="PF03557">
    <property type="entry name" value="Bunya_G1"/>
    <property type="match status" value="1"/>
</dbReference>
<dbReference type="GO" id="GO:0046718">
    <property type="term" value="P:symbiont entry into host cell"/>
    <property type="evidence" value="ECO:0007669"/>
    <property type="project" value="UniProtKB-KW"/>
</dbReference>
<keyword evidence="8" id="KW-1161">Viral attachment to host cell</keyword>
<dbReference type="Pfam" id="PF03563">
    <property type="entry name" value="Bunya_G2"/>
    <property type="match status" value="1"/>
</dbReference>
<keyword evidence="12 18" id="KW-1133">Transmembrane helix</keyword>
<evidence type="ECO:0000256" key="11">
    <source>
        <dbReference type="ARBA" id="ARBA00022870"/>
    </source>
</evidence>
<keyword evidence="5" id="KW-0945">Host-virus interaction</keyword>
<evidence type="ECO:0000259" key="20">
    <source>
        <dbReference type="Pfam" id="PF03563"/>
    </source>
</evidence>
<dbReference type="KEGG" id="vg:16536403"/>
<evidence type="ECO:0000256" key="5">
    <source>
        <dbReference type="ARBA" id="ARBA00022581"/>
    </source>
</evidence>
<dbReference type="EMBL" id="KC854417">
    <property type="protein sequence ID" value="AGS94385.1"/>
    <property type="molecule type" value="Viral_cRNA"/>
</dbReference>
<evidence type="ECO:0000256" key="14">
    <source>
        <dbReference type="ARBA" id="ARBA00023180"/>
    </source>
</evidence>
<feature type="transmembrane region" description="Helical" evidence="18">
    <location>
        <begin position="1391"/>
        <end position="1413"/>
    </location>
</feature>
<dbReference type="GO" id="GO:0044167">
    <property type="term" value="C:host cell endoplasmic reticulum membrane"/>
    <property type="evidence" value="ECO:0007669"/>
    <property type="project" value="UniProtKB-SubCell"/>
</dbReference>
<keyword evidence="7" id="KW-0732">Signal</keyword>
<dbReference type="NCBIfam" id="TIGR04210">
    <property type="entry name" value="bunya_NSm"/>
    <property type="match status" value="1"/>
</dbReference>
<reference evidence="21 22" key="1">
    <citation type="submission" date="2013-04" db="EMBL/GenBank/DDBJ databases">
        <title>Characterization of a novel Orthobunyavirus from Houston, Texas, 2012.</title>
        <authorList>
            <person name="Lanciotti R.S."/>
            <person name="Lambert A.J."/>
        </authorList>
    </citation>
    <scope>NUCLEOTIDE SEQUENCE [LARGE SCALE GENOMIC DNA]</scope>
    <source>
        <strain evidence="21">Original</strain>
    </source>
</reference>
<dbReference type="RefSeq" id="YP_008400137.1">
    <property type="nucleotide sequence ID" value="NC_022038.1"/>
</dbReference>
<keyword evidence="11" id="KW-1043">Host membrane</keyword>
<evidence type="ECO:0000256" key="7">
    <source>
        <dbReference type="ARBA" id="ARBA00022729"/>
    </source>
</evidence>
<protein>
    <recommendedName>
        <fullName evidence="4">Envelopment polyprotein</fullName>
    </recommendedName>
    <alternativeName>
        <fullName evidence="17">M polyprotein</fullName>
    </alternativeName>
</protein>
<evidence type="ECO:0000256" key="13">
    <source>
        <dbReference type="ARBA" id="ARBA00023136"/>
    </source>
</evidence>
<accession>S5WLZ1</accession>
<feature type="unsure residue" description="D or N" evidence="21">
    <location>
        <position position="983"/>
    </location>
</feature>
<feature type="domain" description="Bunyavirus glycoprotein G1" evidence="19">
    <location>
        <begin position="539"/>
        <end position="1373"/>
    </location>
</feature>
<keyword evidence="6 18" id="KW-0812">Transmembrane</keyword>
<evidence type="ECO:0000256" key="1">
    <source>
        <dbReference type="ARBA" id="ARBA00004182"/>
    </source>
</evidence>
<evidence type="ECO:0000256" key="9">
    <source>
        <dbReference type="ARBA" id="ARBA00022812"/>
    </source>
</evidence>
<evidence type="ECO:0000313" key="22">
    <source>
        <dbReference type="Proteomes" id="UP000203744"/>
    </source>
</evidence>
<feature type="transmembrane region" description="Helical" evidence="18">
    <location>
        <begin position="470"/>
        <end position="490"/>
    </location>
</feature>
<evidence type="ECO:0000256" key="6">
    <source>
        <dbReference type="ARBA" id="ARBA00022692"/>
    </source>
</evidence>
<comment type="subcellular location">
    <subcellularLocation>
        <location evidence="2">Host Golgi apparatus membrane</location>
        <topology evidence="2">Multi-pass membrane protein</topology>
    </subcellularLocation>
    <subcellularLocation>
        <location evidence="3">Host endoplasmic reticulum membrane</location>
    </subcellularLocation>
    <subcellularLocation>
        <location evidence="1">Virion membrane</location>
    </subcellularLocation>
</comment>
<evidence type="ECO:0000256" key="12">
    <source>
        <dbReference type="ARBA" id="ARBA00022989"/>
    </source>
</evidence>
<keyword evidence="9" id="KW-1040">Host Golgi apparatus</keyword>
<evidence type="ECO:0000256" key="17">
    <source>
        <dbReference type="ARBA" id="ARBA00031199"/>
    </source>
</evidence>
<keyword evidence="22" id="KW-1185">Reference proteome</keyword>
<dbReference type="Proteomes" id="UP000203744">
    <property type="component" value="Genome"/>
</dbReference>
<dbReference type="InterPro" id="IPR005167">
    <property type="entry name" value="Bunya_G1"/>
</dbReference>
<feature type="transmembrane region" description="Helical" evidence="18">
    <location>
        <begin position="205"/>
        <end position="232"/>
    </location>
</feature>
<keyword evidence="15" id="KW-1038">Host endoplasmic reticulum</keyword>
<evidence type="ECO:0000256" key="18">
    <source>
        <dbReference type="SAM" id="Phobius"/>
    </source>
</evidence>
<organism evidence="21 22">
    <name type="scientific">Brazoran virus</name>
    <dbReference type="NCBI Taxonomy" id="1368616"/>
    <lineage>
        <taxon>Viruses</taxon>
        <taxon>Riboviria</taxon>
        <taxon>Orthornavirae</taxon>
        <taxon>Negarnaviricota</taxon>
        <taxon>Polyploviricotina</taxon>
        <taxon>Bunyaviricetes</taxon>
        <taxon>Elliovirales</taxon>
        <taxon>Peribunyaviridae</taxon>
        <taxon>Orthobunyavirus</taxon>
        <taxon>Orthobunyavirus brazoriaense</taxon>
    </lineage>
</organism>
<dbReference type="InterPro" id="IPR026400">
    <property type="entry name" value="Bunya_nonstruc_pro_NSm"/>
</dbReference>
<name>S5WLZ1_9VIRU</name>
<keyword evidence="13 18" id="KW-0472">Membrane</keyword>
<dbReference type="InterPro" id="IPR005168">
    <property type="entry name" value="Bunya_G2"/>
</dbReference>
<evidence type="ECO:0000313" key="21">
    <source>
        <dbReference type="EMBL" id="AGS94385.1"/>
    </source>
</evidence>
<sequence length="1456" mass="165264">MSFIIFLLSWALSPALTIPIDNRCFDDGLLIEEMVKPYGISEVCVKDDISLIKTISKQHDNGTYYSNIIMRKMVIQNYEECNPVEVANGPIMIFRPNTDLMLIPHTYACRAECTISLDKDDASIILHSEKLNHYEVMGTTTATRWFQGSTTYSLEHTCEHIQVTCGNRVLTFHSCFKHHMACVRLLNKSYMPAFMINSICQNKELIIMTVVVLIIFSLLYILTFTYISYLLLPIFMPATYVYAKIYDRLCKKCAYCGLAYHPFTKCGENCVCGARFENSERMKKHRESKMCKGYKYMRSARLLCKNKGSNFCLAIVLAFLLLSFIQPIEGVQLTYNGTTLELESLSQELDNMIALINLGRLYPIIASIVLGTFLLFIIIFKAISNKIEDKYLHSFLYYCTECDMTHPKRGLHFYLGGEFTNKCNSCMCGVIYPQEDINNDPDYCIPITHQINVGCYAPARYHTRRSMYNLTHYIYIVVLIILVCISSSIADDTAKCIKPAEFREVADPLTCSVWAKAKSCSAADIQSAITRDSLPAREISIFEKMNHPLNKMLELTEKSTGLLQAYLIEDVASKLHCNEIRDIDQETGKYNKLFKELLTEANLEICAQKKETKLCDCFTGGSTCKPDDTADHTVGFYTSNEVAYRSDVKKIMKSLIKTFPGIAAKEALLAMNATSFTGIKNFTERIKTFFSGAKAIKAALTLLCKAVADGTLEAKQLQPDKVLTRSLVPFNPEWKTKSVFDQIQEASPVKECITPHIIRCTFPMSLRFQLFVSCKSEGHKFYYIPDTGYAVKYDAQNLCVADAFCDVDFQPVPTSEKTKLQALSCLRINFDKSKMQNSISQVKCQKIALHICSYKSQNTTFMECKNGFFYEVDNDIFQSAKDEIGTYCFSKNCKAMRYPHHKSNLQECRLHGKRMQLKSLRRVSYDDIEQYKHSLEEAIKTDLVEHKYTLTENLPYTMPTFIPVSIQGVETDAGVENSYIESDVIVQTGSATGFKIKTKNGDNLFDIIVFVKSAHYEAVMDEIYQTGPTIGMNVQHNEKCTGSCPENRVPPGWLSFKRERTSQWGCEEFGCMAINEGCVWGKCQDIIKPDMTILRKATTENPAIEICIVLPSSTYCHSISSFNSVITQKIEMQFISNESGKVPKLVGYKSHKVFTGMINDYGSFSKMCGSVQMMNKSINGAGNPRFDYVCHSASRKEVIMSRCFDNFYDSCLQLKPEHDLIYDTQSRKISLLNKLMGEIKLKIKLGDIAYKVFEKKPQFDLKGSCVGCINCIEGIDCQLDIAADIDALCPIVSNCQFYHSNIQILISTNKYGLKAKCSSETINIDICGNKAEIQISIIQPHDTIQVGNSDQTYFVKENDLRCGTWLCKVKDQGISALLSPLYSIFGNYANIAFYVILGVVVFFLIFYFMIPVFGRIRDALKKNELEYTMENLIPIQHIRNKQGQRRPLLKEKQYIK</sequence>
<evidence type="ECO:0000256" key="15">
    <source>
        <dbReference type="ARBA" id="ARBA00023184"/>
    </source>
</evidence>
<evidence type="ECO:0000256" key="3">
    <source>
        <dbReference type="ARBA" id="ARBA00004625"/>
    </source>
</evidence>
<dbReference type="GO" id="GO:0044003">
    <property type="term" value="P:symbiont-mediated perturbation of host process"/>
    <property type="evidence" value="ECO:0007669"/>
    <property type="project" value="InterPro"/>
</dbReference>
<evidence type="ECO:0000256" key="10">
    <source>
        <dbReference type="ARBA" id="ARBA00022844"/>
    </source>
</evidence>
<dbReference type="GO" id="GO:0044178">
    <property type="term" value="C:host cell Golgi membrane"/>
    <property type="evidence" value="ECO:0007669"/>
    <property type="project" value="UniProtKB-SubCell"/>
</dbReference>
<evidence type="ECO:0000256" key="2">
    <source>
        <dbReference type="ARBA" id="ARBA00004252"/>
    </source>
</evidence>
<evidence type="ECO:0000256" key="16">
    <source>
        <dbReference type="ARBA" id="ARBA00023296"/>
    </source>
</evidence>
<feature type="transmembrane region" description="Helical" evidence="18">
    <location>
        <begin position="308"/>
        <end position="328"/>
    </location>
</feature>
<keyword evidence="10" id="KW-0946">Virion</keyword>
<keyword evidence="14" id="KW-0325">Glycoprotein</keyword>
<proteinExistence type="predicted"/>
<evidence type="ECO:0000259" key="19">
    <source>
        <dbReference type="Pfam" id="PF03557"/>
    </source>
</evidence>
<evidence type="ECO:0000256" key="4">
    <source>
        <dbReference type="ARBA" id="ARBA00015294"/>
    </source>
</evidence>
<keyword evidence="16" id="KW-1160">Virus entry into host cell</keyword>
<dbReference type="GO" id="GO:0055036">
    <property type="term" value="C:virion membrane"/>
    <property type="evidence" value="ECO:0007669"/>
    <property type="project" value="UniProtKB-SubCell"/>
</dbReference>